<protein>
    <recommendedName>
        <fullName evidence="2">Aldehyde oxidase/xanthine dehydrogenase second molybdopterin binding domain-containing protein</fullName>
    </recommendedName>
</protein>
<organism evidence="3">
    <name type="scientific">marine sediment metagenome</name>
    <dbReference type="NCBI Taxonomy" id="412755"/>
    <lineage>
        <taxon>unclassified sequences</taxon>
        <taxon>metagenomes</taxon>
        <taxon>ecological metagenomes</taxon>
    </lineage>
</organism>
<dbReference type="InterPro" id="IPR016208">
    <property type="entry name" value="Ald_Oxase/xanthine_DH-like"/>
</dbReference>
<proteinExistence type="predicted"/>
<feature type="non-terminal residue" evidence="3">
    <location>
        <position position="259"/>
    </location>
</feature>
<accession>X1IE70</accession>
<evidence type="ECO:0000313" key="3">
    <source>
        <dbReference type="EMBL" id="GAH67555.1"/>
    </source>
</evidence>
<dbReference type="PANTHER" id="PTHR11908:SF132">
    <property type="entry name" value="ALDEHYDE OXIDASE 1-RELATED"/>
    <property type="match status" value="1"/>
</dbReference>
<gene>
    <name evidence="3" type="ORF">S03H2_52642</name>
</gene>
<dbReference type="InterPro" id="IPR037165">
    <property type="entry name" value="AldOxase/xan_DH_Mopterin-bd_sf"/>
</dbReference>
<dbReference type="EMBL" id="BARU01033444">
    <property type="protein sequence ID" value="GAH67555.1"/>
    <property type="molecule type" value="Genomic_DNA"/>
</dbReference>
<evidence type="ECO:0000256" key="1">
    <source>
        <dbReference type="ARBA" id="ARBA00022505"/>
    </source>
</evidence>
<keyword evidence="1" id="KW-0500">Molybdenum</keyword>
<comment type="caution">
    <text evidence="3">The sequence shown here is derived from an EMBL/GenBank/DDBJ whole genome shotgun (WGS) entry which is preliminary data.</text>
</comment>
<dbReference type="GO" id="GO:0005506">
    <property type="term" value="F:iron ion binding"/>
    <property type="evidence" value="ECO:0007669"/>
    <property type="project" value="InterPro"/>
</dbReference>
<evidence type="ECO:0000259" key="2">
    <source>
        <dbReference type="Pfam" id="PF20256"/>
    </source>
</evidence>
<feature type="non-terminal residue" evidence="3">
    <location>
        <position position="1"/>
    </location>
</feature>
<dbReference type="SUPFAM" id="SSF56003">
    <property type="entry name" value="Molybdenum cofactor-binding domain"/>
    <property type="match status" value="1"/>
</dbReference>
<reference evidence="3" key="1">
    <citation type="journal article" date="2014" name="Front. Microbiol.">
        <title>High frequency of phylogenetically diverse reductive dehalogenase-homologous genes in deep subseafloor sedimentary metagenomes.</title>
        <authorList>
            <person name="Kawai M."/>
            <person name="Futagami T."/>
            <person name="Toyoda A."/>
            <person name="Takaki Y."/>
            <person name="Nishi S."/>
            <person name="Hori S."/>
            <person name="Arai W."/>
            <person name="Tsubouchi T."/>
            <person name="Morono Y."/>
            <person name="Uchiyama I."/>
            <person name="Ito T."/>
            <person name="Fujiyama A."/>
            <person name="Inagaki F."/>
            <person name="Takami H."/>
        </authorList>
    </citation>
    <scope>NUCLEOTIDE SEQUENCE</scope>
    <source>
        <strain evidence="3">Expedition CK06-06</strain>
    </source>
</reference>
<dbReference type="Pfam" id="PF20256">
    <property type="entry name" value="MoCoBD_2"/>
    <property type="match status" value="1"/>
</dbReference>
<name>X1IE70_9ZZZZ</name>
<dbReference type="Gene3D" id="3.30.365.10">
    <property type="entry name" value="Aldehyde oxidase/xanthine dehydrogenase, molybdopterin binding domain"/>
    <property type="match status" value="2"/>
</dbReference>
<feature type="domain" description="Aldehyde oxidase/xanthine dehydrogenase second molybdopterin binding" evidence="2">
    <location>
        <begin position="18"/>
        <end position="259"/>
    </location>
</feature>
<dbReference type="GO" id="GO:0016491">
    <property type="term" value="F:oxidoreductase activity"/>
    <property type="evidence" value="ECO:0007669"/>
    <property type="project" value="InterPro"/>
</dbReference>
<dbReference type="PANTHER" id="PTHR11908">
    <property type="entry name" value="XANTHINE DEHYDROGENASE"/>
    <property type="match status" value="1"/>
</dbReference>
<dbReference type="AlphaFoldDB" id="X1IE70"/>
<sequence length="259" mass="27283">GNWAEGLKRAAEAVGWDEPLPAHRGRGVAIGIKSPRPGTTSQAIVRLHHDGSASVLAGTTDMGQGSRTVFSQIAAQSLEIPLEKVVVVSGDTGIAPFDAITASSRSTVCMGNAIVAACEQVKRKIAAIAGELHGVLEQGVTVADGRAHLLGRSLTYSELIQAYYGPGEGEVIGVGEYRQEPDPNHPLGGRALFWEVIFFAAEVEVDEQTGQYEITKLVTVGDIGKAINPAHVEGQDEGGALMGVGHTMMEQLLYDECGR</sequence>
<dbReference type="InterPro" id="IPR046867">
    <property type="entry name" value="AldOxase/xan_DH_MoCoBD2"/>
</dbReference>